<reference evidence="7 8" key="1">
    <citation type="submission" date="2019-08" db="EMBL/GenBank/DDBJ databases">
        <title>Five species of Acinetobacter isolated from floral nectar and animal pollinators.</title>
        <authorList>
            <person name="Hendry T.A."/>
        </authorList>
    </citation>
    <scope>NUCLEOTIDE SEQUENCE [LARGE SCALE GENOMIC DNA]</scope>
    <source>
        <strain evidence="7 8">MD18.27</strain>
    </source>
</reference>
<name>A0ABU6DRI4_9GAMM</name>
<proteinExistence type="predicted"/>
<dbReference type="InterPro" id="IPR001123">
    <property type="entry name" value="LeuE-type"/>
</dbReference>
<organism evidence="7 8">
    <name type="scientific">Acinetobacter pollinis</name>
    <dbReference type="NCBI Taxonomy" id="2605270"/>
    <lineage>
        <taxon>Bacteria</taxon>
        <taxon>Pseudomonadati</taxon>
        <taxon>Pseudomonadota</taxon>
        <taxon>Gammaproteobacteria</taxon>
        <taxon>Moraxellales</taxon>
        <taxon>Moraxellaceae</taxon>
        <taxon>Acinetobacter</taxon>
    </lineage>
</organism>
<keyword evidence="4 6" id="KW-1133">Transmembrane helix</keyword>
<feature type="transmembrane region" description="Helical" evidence="6">
    <location>
        <begin position="142"/>
        <end position="162"/>
    </location>
</feature>
<comment type="subcellular location">
    <subcellularLocation>
        <location evidence="1">Cell membrane</location>
        <topology evidence="1">Multi-pass membrane protein</topology>
    </subcellularLocation>
</comment>
<dbReference type="PANTHER" id="PTHR30086:SF20">
    <property type="entry name" value="ARGININE EXPORTER PROTEIN ARGO-RELATED"/>
    <property type="match status" value="1"/>
</dbReference>
<keyword evidence="5 6" id="KW-0472">Membrane</keyword>
<keyword evidence="8" id="KW-1185">Reference proteome</keyword>
<gene>
    <name evidence="7" type="ORF">I2F25_05190</name>
</gene>
<evidence type="ECO:0000313" key="7">
    <source>
        <dbReference type="EMBL" id="MEB5476454.1"/>
    </source>
</evidence>
<evidence type="ECO:0000256" key="2">
    <source>
        <dbReference type="ARBA" id="ARBA00022475"/>
    </source>
</evidence>
<evidence type="ECO:0000313" key="8">
    <source>
        <dbReference type="Proteomes" id="UP001339883"/>
    </source>
</evidence>
<dbReference type="Proteomes" id="UP001339883">
    <property type="component" value="Unassembled WGS sequence"/>
</dbReference>
<dbReference type="RefSeq" id="WP_277095304.1">
    <property type="nucleotide sequence ID" value="NZ_VTDN01000003.1"/>
</dbReference>
<protein>
    <submittedName>
        <fullName evidence="7">LysE family transporter</fullName>
    </submittedName>
</protein>
<evidence type="ECO:0000256" key="1">
    <source>
        <dbReference type="ARBA" id="ARBA00004651"/>
    </source>
</evidence>
<feature type="transmembrane region" description="Helical" evidence="6">
    <location>
        <begin position="67"/>
        <end position="85"/>
    </location>
</feature>
<keyword evidence="3 6" id="KW-0812">Transmembrane</keyword>
<sequence length="197" mass="21412">MITLLFIGLVVTILLTPGPTNTLLASSGIYSGIKKSCNLIPSEALGYLISISLWGVLIHSVSATVPWLPAVLKLISACYIFYLAIKLWRTSSVSQEFTQPTITPKTLFVATLLNPKGLLFASAIFPQAAWTSLATYGLHMSAFIMLILPIAFFWICVGSVLVSNKIAWLNQQNLQRTASIILMSFSLPLSYSAITAI</sequence>
<dbReference type="EMBL" id="VTDN01000003">
    <property type="protein sequence ID" value="MEB5476454.1"/>
    <property type="molecule type" value="Genomic_DNA"/>
</dbReference>
<accession>A0ABU6DRI4</accession>
<dbReference type="Pfam" id="PF01810">
    <property type="entry name" value="LysE"/>
    <property type="match status" value="1"/>
</dbReference>
<evidence type="ECO:0000256" key="4">
    <source>
        <dbReference type="ARBA" id="ARBA00022989"/>
    </source>
</evidence>
<dbReference type="PANTHER" id="PTHR30086">
    <property type="entry name" value="ARGININE EXPORTER PROTEIN ARGO"/>
    <property type="match status" value="1"/>
</dbReference>
<evidence type="ECO:0000256" key="6">
    <source>
        <dbReference type="SAM" id="Phobius"/>
    </source>
</evidence>
<feature type="transmembrane region" description="Helical" evidence="6">
    <location>
        <begin position="106"/>
        <end position="130"/>
    </location>
</feature>
<evidence type="ECO:0000256" key="5">
    <source>
        <dbReference type="ARBA" id="ARBA00023136"/>
    </source>
</evidence>
<evidence type="ECO:0000256" key="3">
    <source>
        <dbReference type="ARBA" id="ARBA00022692"/>
    </source>
</evidence>
<keyword evidence="2" id="KW-1003">Cell membrane</keyword>
<comment type="caution">
    <text evidence="7">The sequence shown here is derived from an EMBL/GenBank/DDBJ whole genome shotgun (WGS) entry which is preliminary data.</text>
</comment>